<dbReference type="Pfam" id="PF12937">
    <property type="entry name" value="F-box-like"/>
    <property type="match status" value="1"/>
</dbReference>
<name>A0A8H6SEC5_MYCCL</name>
<evidence type="ECO:0000313" key="2">
    <source>
        <dbReference type="EMBL" id="KAF7297980.1"/>
    </source>
</evidence>
<dbReference type="OrthoDB" id="3000303at2759"/>
<dbReference type="InterPro" id="IPR032675">
    <property type="entry name" value="LRR_dom_sf"/>
</dbReference>
<evidence type="ECO:0000259" key="1">
    <source>
        <dbReference type="Pfam" id="PF12937"/>
    </source>
</evidence>
<dbReference type="SUPFAM" id="SSF81383">
    <property type="entry name" value="F-box domain"/>
    <property type="match status" value="1"/>
</dbReference>
<dbReference type="CDD" id="cd09917">
    <property type="entry name" value="F-box_SF"/>
    <property type="match status" value="1"/>
</dbReference>
<dbReference type="Gene3D" id="3.80.10.10">
    <property type="entry name" value="Ribonuclease Inhibitor"/>
    <property type="match status" value="1"/>
</dbReference>
<comment type="caution">
    <text evidence="2">The sequence shown here is derived from an EMBL/GenBank/DDBJ whole genome shotgun (WGS) entry which is preliminary data.</text>
</comment>
<organism evidence="2 3">
    <name type="scientific">Mycena chlorophos</name>
    <name type="common">Agaric fungus</name>
    <name type="synonym">Agaricus chlorophos</name>
    <dbReference type="NCBI Taxonomy" id="658473"/>
    <lineage>
        <taxon>Eukaryota</taxon>
        <taxon>Fungi</taxon>
        <taxon>Dikarya</taxon>
        <taxon>Basidiomycota</taxon>
        <taxon>Agaricomycotina</taxon>
        <taxon>Agaricomycetes</taxon>
        <taxon>Agaricomycetidae</taxon>
        <taxon>Agaricales</taxon>
        <taxon>Marasmiineae</taxon>
        <taxon>Mycenaceae</taxon>
        <taxon>Mycena</taxon>
    </lineage>
</organism>
<dbReference type="AlphaFoldDB" id="A0A8H6SEC5"/>
<sequence length="521" mass="59356">MTRTSNYAGSQLPNELLLLIAAFSSRQTIGRLCCVSRRFCSVFIYPLYKNILDLDEKQSLLLGSTLRKANQSSWRPHPAELIRTLMLTDGKGKVKWSSVDGIRTVENLFCCVPGGGGSPLRTLHWSVCTFIDELGRLLLTPGNFPHLKELFVKSDGSNRNFLFMHKGGLDTFSLELAVDLDDKYESLLISKLGESMHMLPTTSPALRSLSLRLDLGWQWEDSQDFAAAINDLRFPFLEKLDLHVRDVRDGRNSMMNFIPFLEALPQLVDLSVWVIGTEFKLERRLGFSYNLRSFKGDSIDCASLLRFKPKNLNSLVLRLLPYRYPYYKWPLPTHTTQGLTRLTVTAQREDGSVLKHAHEMSPKLLASIISSFPNLQHLDICISDTMSDYFTDLIQLTKLETLRVHEYRREKIPPNQLPAAAFAGTCNRYARRILQHLGPALSRLASVEVHFLVDDRAPHRGTTRLGPECRCRECEEDRKSGFMLERAEIEITYHFGVARSTANGEASSVVLEWSDVRDWRD</sequence>
<evidence type="ECO:0000313" key="3">
    <source>
        <dbReference type="Proteomes" id="UP000613580"/>
    </source>
</evidence>
<gene>
    <name evidence="2" type="ORF">HMN09_01018900</name>
</gene>
<reference evidence="2" key="1">
    <citation type="submission" date="2020-05" db="EMBL/GenBank/DDBJ databases">
        <title>Mycena genomes resolve the evolution of fungal bioluminescence.</title>
        <authorList>
            <person name="Tsai I.J."/>
        </authorList>
    </citation>
    <scope>NUCLEOTIDE SEQUENCE</scope>
    <source>
        <strain evidence="2">110903Hualien_Pintung</strain>
    </source>
</reference>
<protein>
    <recommendedName>
        <fullName evidence="1">F-box domain-containing protein</fullName>
    </recommendedName>
</protein>
<dbReference type="InterPro" id="IPR001810">
    <property type="entry name" value="F-box_dom"/>
</dbReference>
<dbReference type="InterPro" id="IPR036047">
    <property type="entry name" value="F-box-like_dom_sf"/>
</dbReference>
<accession>A0A8H6SEC5</accession>
<keyword evidence="3" id="KW-1185">Reference proteome</keyword>
<dbReference type="EMBL" id="JACAZE010000015">
    <property type="protein sequence ID" value="KAF7297980.1"/>
    <property type="molecule type" value="Genomic_DNA"/>
</dbReference>
<dbReference type="SUPFAM" id="SSF52047">
    <property type="entry name" value="RNI-like"/>
    <property type="match status" value="1"/>
</dbReference>
<dbReference type="Proteomes" id="UP000613580">
    <property type="component" value="Unassembled WGS sequence"/>
</dbReference>
<proteinExistence type="predicted"/>
<feature type="domain" description="F-box" evidence="1">
    <location>
        <begin position="11"/>
        <end position="51"/>
    </location>
</feature>